<keyword evidence="1" id="KW-1133">Transmembrane helix</keyword>
<sequence>MNGQPRLSVTVSGSEQNVLPYQGSLILTVSLRNDGNEQLTGTLSLVGEGAADLSPGWTAVGGSSNPNYNLGPGEGASYDLMLTSLYTTSGGELSMRVQAAGAGHQLLSDPFTLNVIGPTAAPDGVSFGLFELDNQKSITVMAVGWMITSLFVLLAITKRRRAKQDHIRSTFFETDETTGELPPLPMDGDLPPPPMPVVAGKASADNADEGGAKMVDGRVNCPSCSSSLKMPEGRQPPFKFTCPKCQESVRVVE</sequence>
<organism evidence="2">
    <name type="scientific">uncultured marine group II/III euryarchaeote KM3_69_A05</name>
    <dbReference type="NCBI Taxonomy" id="1456488"/>
    <lineage>
        <taxon>Archaea</taxon>
        <taxon>Methanobacteriati</taxon>
        <taxon>Methanobacteriota</taxon>
        <taxon>environmental samples</taxon>
    </lineage>
</organism>
<proteinExistence type="predicted"/>
<reference evidence="2" key="1">
    <citation type="journal article" date="2014" name="Genome Biol. Evol.">
        <title>Pangenome evidence for extensive interdomain horizontal transfer affecting lineage core and shell genes in uncultured planktonic thaumarchaeota and euryarchaeota.</title>
        <authorList>
            <person name="Deschamps P."/>
            <person name="Zivanovic Y."/>
            <person name="Moreira D."/>
            <person name="Rodriguez-Valera F."/>
            <person name="Lopez-Garcia P."/>
        </authorList>
    </citation>
    <scope>NUCLEOTIDE SEQUENCE</scope>
</reference>
<evidence type="ECO:0000313" key="2">
    <source>
        <dbReference type="EMBL" id="AIF14960.1"/>
    </source>
</evidence>
<protein>
    <submittedName>
        <fullName evidence="2">Uncharacterized protein</fullName>
    </submittedName>
</protein>
<dbReference type="AlphaFoldDB" id="A0A075HIB3"/>
<feature type="transmembrane region" description="Helical" evidence="1">
    <location>
        <begin position="138"/>
        <end position="156"/>
    </location>
</feature>
<evidence type="ECO:0000256" key="1">
    <source>
        <dbReference type="SAM" id="Phobius"/>
    </source>
</evidence>
<name>A0A075HIB3_9EURY</name>
<dbReference type="EMBL" id="KF901016">
    <property type="protein sequence ID" value="AIF14960.1"/>
    <property type="molecule type" value="Genomic_DNA"/>
</dbReference>
<keyword evidence="1" id="KW-0472">Membrane</keyword>
<keyword evidence="1" id="KW-0812">Transmembrane</keyword>
<accession>A0A075HIB3</accession>